<evidence type="ECO:0000256" key="3">
    <source>
        <dbReference type="PROSITE-ProRule" id="PRU00023"/>
    </source>
</evidence>
<evidence type="ECO:0000313" key="4">
    <source>
        <dbReference type="EMBL" id="EAY13814.1"/>
    </source>
</evidence>
<dbReference type="InterPro" id="IPR036770">
    <property type="entry name" value="Ankyrin_rpt-contain_sf"/>
</dbReference>
<dbReference type="STRING" id="5722.A2E0R9"/>
<organism evidence="4 5">
    <name type="scientific">Trichomonas vaginalis (strain ATCC PRA-98 / G3)</name>
    <dbReference type="NCBI Taxonomy" id="412133"/>
    <lineage>
        <taxon>Eukaryota</taxon>
        <taxon>Metamonada</taxon>
        <taxon>Parabasalia</taxon>
        <taxon>Trichomonadida</taxon>
        <taxon>Trichomonadidae</taxon>
        <taxon>Trichomonas</taxon>
    </lineage>
</organism>
<evidence type="ECO:0000256" key="1">
    <source>
        <dbReference type="ARBA" id="ARBA00022737"/>
    </source>
</evidence>
<reference evidence="4" key="1">
    <citation type="submission" date="2006-10" db="EMBL/GenBank/DDBJ databases">
        <authorList>
            <person name="Amadeo P."/>
            <person name="Zhao Q."/>
            <person name="Wortman J."/>
            <person name="Fraser-Liggett C."/>
            <person name="Carlton J."/>
        </authorList>
    </citation>
    <scope>NUCLEOTIDE SEQUENCE</scope>
    <source>
        <strain evidence="4">G3</strain>
    </source>
</reference>
<dbReference type="Pfam" id="PF12796">
    <property type="entry name" value="Ank_2"/>
    <property type="match status" value="1"/>
</dbReference>
<dbReference type="Gene3D" id="1.25.40.20">
    <property type="entry name" value="Ankyrin repeat-containing domain"/>
    <property type="match status" value="1"/>
</dbReference>
<dbReference type="Proteomes" id="UP000001542">
    <property type="component" value="Unassembled WGS sequence"/>
</dbReference>
<keyword evidence="5" id="KW-1185">Reference proteome</keyword>
<dbReference type="PANTHER" id="PTHR24188">
    <property type="entry name" value="ANKYRIN REPEAT PROTEIN"/>
    <property type="match status" value="1"/>
</dbReference>
<keyword evidence="2 3" id="KW-0040">ANK repeat</keyword>
<name>A2E0R9_TRIV3</name>
<keyword evidence="1" id="KW-0677">Repeat</keyword>
<protein>
    <submittedName>
        <fullName evidence="4">Uncharacterized protein</fullName>
    </submittedName>
</protein>
<accession>A2E0R9</accession>
<dbReference type="VEuPathDB" id="TrichDB:TVAGG3_0073500"/>
<dbReference type="PANTHER" id="PTHR24188:SF29">
    <property type="entry name" value="GH09064P"/>
    <property type="match status" value="1"/>
</dbReference>
<dbReference type="KEGG" id="tva:4771798"/>
<proteinExistence type="predicted"/>
<dbReference type="InParanoid" id="A2E0R9"/>
<evidence type="ECO:0000313" key="5">
    <source>
        <dbReference type="Proteomes" id="UP000001542"/>
    </source>
</evidence>
<dbReference type="VEuPathDB" id="TrichDB:TVAG_468300"/>
<sequence>MSLSKEKVSPEAQVQTTIDQIKKNLKQNPDPKNFDEILIKNLEMFMKNENFFSLPAALIGRVLKNANRILTPEEANRALKLHIKFLGESGIGLLMFLNCGNISGGEALEALKGIEGFPIITQLCTQPFLAPPPPKSLHVQELEEDIEKLKGTILSQYERYQRNTILAEDLTKEVTKLEAYKKRNPHWVNEFKILKEKYKEVKTYNQTLKADNTKWREAAFTKPLVKPKNFIDDIFRATEAGDIASVEYLVESNPKLCNLKHDDEILQTWTPLLIALKNNNFDLIKILVEHGADVNIRTNHGTPLFYASKFGTVTYQYLIDHGATRE</sequence>
<gene>
    <name evidence="4" type="ORF">TVAG_468300</name>
</gene>
<reference evidence="4" key="2">
    <citation type="journal article" date="2007" name="Science">
        <title>Draft genome sequence of the sexually transmitted pathogen Trichomonas vaginalis.</title>
        <authorList>
            <person name="Carlton J.M."/>
            <person name="Hirt R.P."/>
            <person name="Silva J.C."/>
            <person name="Delcher A.L."/>
            <person name="Schatz M."/>
            <person name="Zhao Q."/>
            <person name="Wortman J.R."/>
            <person name="Bidwell S.L."/>
            <person name="Alsmark U.C.M."/>
            <person name="Besteiro S."/>
            <person name="Sicheritz-Ponten T."/>
            <person name="Noel C.J."/>
            <person name="Dacks J.B."/>
            <person name="Foster P.G."/>
            <person name="Simillion C."/>
            <person name="Van de Peer Y."/>
            <person name="Miranda-Saavedra D."/>
            <person name="Barton G.J."/>
            <person name="Westrop G.D."/>
            <person name="Mueller S."/>
            <person name="Dessi D."/>
            <person name="Fiori P.L."/>
            <person name="Ren Q."/>
            <person name="Paulsen I."/>
            <person name="Zhang H."/>
            <person name="Bastida-Corcuera F.D."/>
            <person name="Simoes-Barbosa A."/>
            <person name="Brown M.T."/>
            <person name="Hayes R.D."/>
            <person name="Mukherjee M."/>
            <person name="Okumura C.Y."/>
            <person name="Schneider R."/>
            <person name="Smith A.J."/>
            <person name="Vanacova S."/>
            <person name="Villalvazo M."/>
            <person name="Haas B.J."/>
            <person name="Pertea M."/>
            <person name="Feldblyum T.V."/>
            <person name="Utterback T.R."/>
            <person name="Shu C.L."/>
            <person name="Osoegawa K."/>
            <person name="de Jong P.J."/>
            <person name="Hrdy I."/>
            <person name="Horvathova L."/>
            <person name="Zubacova Z."/>
            <person name="Dolezal P."/>
            <person name="Malik S.B."/>
            <person name="Logsdon J.M. Jr."/>
            <person name="Henze K."/>
            <person name="Gupta A."/>
            <person name="Wang C.C."/>
            <person name="Dunne R.L."/>
            <person name="Upcroft J.A."/>
            <person name="Upcroft P."/>
            <person name="White O."/>
            <person name="Salzberg S.L."/>
            <person name="Tang P."/>
            <person name="Chiu C.-H."/>
            <person name="Lee Y.-S."/>
            <person name="Embley T.M."/>
            <person name="Coombs G.H."/>
            <person name="Mottram J.C."/>
            <person name="Tachezy J."/>
            <person name="Fraser-Liggett C.M."/>
            <person name="Johnson P.J."/>
        </authorList>
    </citation>
    <scope>NUCLEOTIDE SEQUENCE [LARGE SCALE GENOMIC DNA]</scope>
    <source>
        <strain evidence="4">G3</strain>
    </source>
</reference>
<evidence type="ECO:0000256" key="2">
    <source>
        <dbReference type="ARBA" id="ARBA00023043"/>
    </source>
</evidence>
<dbReference type="EMBL" id="DS113280">
    <property type="protein sequence ID" value="EAY13814.1"/>
    <property type="molecule type" value="Genomic_DNA"/>
</dbReference>
<feature type="repeat" description="ANK" evidence="3">
    <location>
        <begin position="267"/>
        <end position="299"/>
    </location>
</feature>
<dbReference type="SMR" id="A2E0R9"/>
<dbReference type="AlphaFoldDB" id="A2E0R9"/>
<dbReference type="SMART" id="SM00248">
    <property type="entry name" value="ANK"/>
    <property type="match status" value="2"/>
</dbReference>
<dbReference type="InterPro" id="IPR002110">
    <property type="entry name" value="Ankyrin_rpt"/>
</dbReference>
<dbReference type="PROSITE" id="PS50297">
    <property type="entry name" value="ANK_REP_REGION"/>
    <property type="match status" value="1"/>
</dbReference>
<dbReference type="RefSeq" id="XP_001326037.1">
    <property type="nucleotide sequence ID" value="XM_001326002.1"/>
</dbReference>
<dbReference type="SUPFAM" id="SSF48403">
    <property type="entry name" value="Ankyrin repeat"/>
    <property type="match status" value="1"/>
</dbReference>
<dbReference type="PROSITE" id="PS50088">
    <property type="entry name" value="ANK_REPEAT"/>
    <property type="match status" value="1"/>
</dbReference>